<dbReference type="WBParaSite" id="JU765_v2.g457.t1">
    <property type="protein sequence ID" value="JU765_v2.g457.t1"/>
    <property type="gene ID" value="JU765_v2.g457"/>
</dbReference>
<name>A0AC34R999_9BILA</name>
<accession>A0AC34R999</accession>
<sequence length="549" mass="62084">MPPLMPLNDLSLLPELLQNLAPLTLPTVPPTPEEKMALAEKEQEDNKQLFANVRIMSKDFNVITIDDDEPPPKKVAYELESAEEKIRKLNIGVLPEVEFDDSSVPQYNWDNIEGDSEVSDDSDAGEGERMFSEDGFDEEEEDGATEEEDDFIADDVIELEGEEAEQGDIQLNVPNDEIVAEEEDDGTEEEKVLMADDVIELEGEEAEQGDIQLNVPNDEIVAEEEDDGTEEEDNFIVDDMVEVDGEEAEQGDIQFNVPDDEIVAEETDDEDEFLDLLKEIDVEDPPVPLNSFDVDNFGSHLTTEQKLDLIILDSRKREAIFDDEIFYIFNKYFDALKNRGFRCLSNNQILLIIKHVNYEDLSEELKACSDGELRDRVCKYYSYCARMTGLRHLAKMINIVGDSDDNFKIRNAESCAHLGNAFMASLVREYRRNKPREVENENEEILRGNVADPSHETIETGENQNLNQTANTGAQVVEEPITNDNVVQEVVPEVIHNTEQSSYAKETVIPKEMPVMPLDNVKSSPVGNFDIITLDDDVEDVDDDIMILN</sequence>
<evidence type="ECO:0000313" key="2">
    <source>
        <dbReference type="WBParaSite" id="JU765_v2.g457.t1"/>
    </source>
</evidence>
<organism evidence="1 2">
    <name type="scientific">Panagrolaimus sp. JU765</name>
    <dbReference type="NCBI Taxonomy" id="591449"/>
    <lineage>
        <taxon>Eukaryota</taxon>
        <taxon>Metazoa</taxon>
        <taxon>Ecdysozoa</taxon>
        <taxon>Nematoda</taxon>
        <taxon>Chromadorea</taxon>
        <taxon>Rhabditida</taxon>
        <taxon>Tylenchina</taxon>
        <taxon>Panagrolaimomorpha</taxon>
        <taxon>Panagrolaimoidea</taxon>
        <taxon>Panagrolaimidae</taxon>
        <taxon>Panagrolaimus</taxon>
    </lineage>
</organism>
<dbReference type="Proteomes" id="UP000887576">
    <property type="component" value="Unplaced"/>
</dbReference>
<protein>
    <submittedName>
        <fullName evidence="2">Uncharacterized protein</fullName>
    </submittedName>
</protein>
<proteinExistence type="predicted"/>
<reference evidence="2" key="1">
    <citation type="submission" date="2022-11" db="UniProtKB">
        <authorList>
            <consortium name="WormBaseParasite"/>
        </authorList>
    </citation>
    <scope>IDENTIFICATION</scope>
</reference>
<evidence type="ECO:0000313" key="1">
    <source>
        <dbReference type="Proteomes" id="UP000887576"/>
    </source>
</evidence>